<protein>
    <submittedName>
        <fullName evidence="1">Uncharacterized protein</fullName>
    </submittedName>
</protein>
<name>A0A5J4TGX2_9EUKA</name>
<sequence length="341" mass="39211">DAGKLYEEEKEKIRQNIINNMLPKNDASFHNILGYWNVDLTAKDDDISNIVSQDCTLEAMPIEIADACIQGLKVLTIHNDTNTLAREISLLPLLMGLNGLEQTKDKEYKEDAYTTVYRNNIISNVNILTPVIDKVNLFIDQYKLCLQKVRKITSILDVGDISFKLMFAAIKDQWQFYPRFIDLSVIFGNQMDANLHSLNVLLIHDEILYGNVLYNTIDLIDYVININNQINIINNAPAPDVYSRTEANEIFDTNADRQDTYTKTETDTKLNAKADKSEQIDGYTKTETDDKYILNFWGCQPYHQNPQGQMKTCLQLFVTIVAGKQLLLLRTTWLIMFFQKQ</sequence>
<gene>
    <name evidence="1" type="ORF">EZS28_046737</name>
</gene>
<accession>A0A5J4TGX2</accession>
<proteinExistence type="predicted"/>
<comment type="caution">
    <text evidence="1">The sequence shown here is derived from an EMBL/GenBank/DDBJ whole genome shotgun (WGS) entry which is preliminary data.</text>
</comment>
<organism evidence="1 2">
    <name type="scientific">Streblomastix strix</name>
    <dbReference type="NCBI Taxonomy" id="222440"/>
    <lineage>
        <taxon>Eukaryota</taxon>
        <taxon>Metamonada</taxon>
        <taxon>Preaxostyla</taxon>
        <taxon>Oxymonadida</taxon>
        <taxon>Streblomastigidae</taxon>
        <taxon>Streblomastix</taxon>
    </lineage>
</organism>
<dbReference type="AlphaFoldDB" id="A0A5J4TGX2"/>
<feature type="non-terminal residue" evidence="1">
    <location>
        <position position="341"/>
    </location>
</feature>
<reference evidence="1 2" key="1">
    <citation type="submission" date="2019-03" db="EMBL/GenBank/DDBJ databases">
        <title>Single cell metagenomics reveals metabolic interactions within the superorganism composed of flagellate Streblomastix strix and complex community of Bacteroidetes bacteria on its surface.</title>
        <authorList>
            <person name="Treitli S.C."/>
            <person name="Kolisko M."/>
            <person name="Husnik F."/>
            <person name="Keeling P."/>
            <person name="Hampl V."/>
        </authorList>
    </citation>
    <scope>NUCLEOTIDE SEQUENCE [LARGE SCALE GENOMIC DNA]</scope>
    <source>
        <strain evidence="1">ST1C</strain>
    </source>
</reference>
<dbReference type="EMBL" id="SNRW01030931">
    <property type="protein sequence ID" value="KAA6357736.1"/>
    <property type="molecule type" value="Genomic_DNA"/>
</dbReference>
<dbReference type="Proteomes" id="UP000324800">
    <property type="component" value="Unassembled WGS sequence"/>
</dbReference>
<feature type="non-terminal residue" evidence="1">
    <location>
        <position position="1"/>
    </location>
</feature>
<evidence type="ECO:0000313" key="2">
    <source>
        <dbReference type="Proteomes" id="UP000324800"/>
    </source>
</evidence>
<evidence type="ECO:0000313" key="1">
    <source>
        <dbReference type="EMBL" id="KAA6357736.1"/>
    </source>
</evidence>